<dbReference type="GO" id="GO:0016301">
    <property type="term" value="F:kinase activity"/>
    <property type="evidence" value="ECO:0007669"/>
    <property type="project" value="UniProtKB-KW"/>
</dbReference>
<dbReference type="Pfam" id="PF01288">
    <property type="entry name" value="HPPK"/>
    <property type="match status" value="1"/>
</dbReference>
<proteinExistence type="inferred from homology"/>
<comment type="pathway">
    <text evidence="1">Cofactor biosynthesis; tetrahydrofolate biosynthesis; 2-amino-4-hydroxy-6-hydroxymethyl-7,8-dihydropteridine diphosphate from 7,8-dihydroneopterin triphosphate: step 4/4.</text>
</comment>
<evidence type="ECO:0000256" key="7">
    <source>
        <dbReference type="ARBA" id="ARBA00022777"/>
    </source>
</evidence>
<dbReference type="GO" id="GO:0003848">
    <property type="term" value="F:2-amino-4-hydroxy-6-hydroxymethyldihydropteridine diphosphokinase activity"/>
    <property type="evidence" value="ECO:0007669"/>
    <property type="project" value="UniProtKB-EC"/>
</dbReference>
<dbReference type="NCBIfam" id="TIGR01498">
    <property type="entry name" value="folK"/>
    <property type="match status" value="1"/>
</dbReference>
<name>W2C1H4_9BACT</name>
<dbReference type="GO" id="GO:0005524">
    <property type="term" value="F:ATP binding"/>
    <property type="evidence" value="ECO:0007669"/>
    <property type="project" value="UniProtKB-KW"/>
</dbReference>
<keyword evidence="7 14" id="KW-0418">Kinase</keyword>
<evidence type="ECO:0000256" key="10">
    <source>
        <dbReference type="ARBA" id="ARBA00029409"/>
    </source>
</evidence>
<dbReference type="Proteomes" id="UP000018837">
    <property type="component" value="Unassembled WGS sequence"/>
</dbReference>
<keyword evidence="5" id="KW-0808">Transferase</keyword>
<feature type="domain" description="7,8-dihydro-6-hydroxymethylpterin-pyrophosphokinase" evidence="13">
    <location>
        <begin position="5"/>
        <end position="136"/>
    </location>
</feature>
<evidence type="ECO:0000256" key="1">
    <source>
        <dbReference type="ARBA" id="ARBA00005051"/>
    </source>
</evidence>
<evidence type="ECO:0000256" key="8">
    <source>
        <dbReference type="ARBA" id="ARBA00022840"/>
    </source>
</evidence>
<comment type="function">
    <text evidence="10">Catalyzes the transfer of pyrophosphate from adenosine triphosphate (ATP) to 6-hydroxymethyl-7,8-dihydropterin, an enzymatic step in folate biosynthesis pathway.</text>
</comment>
<keyword evidence="6" id="KW-0547">Nucleotide-binding</keyword>
<dbReference type="PANTHER" id="PTHR43071:SF1">
    <property type="entry name" value="2-AMINO-4-HYDROXY-6-HYDROXYMETHYLDIHYDROPTERIDINE PYROPHOSPHOKINASE"/>
    <property type="match status" value="1"/>
</dbReference>
<keyword evidence="8" id="KW-0067">ATP-binding</keyword>
<evidence type="ECO:0000256" key="2">
    <source>
        <dbReference type="ARBA" id="ARBA00005810"/>
    </source>
</evidence>
<dbReference type="EC" id="2.7.6.3" evidence="3"/>
<accession>W2C1H4</accession>
<dbReference type="EMBL" id="AYUF01000494">
    <property type="protein sequence ID" value="ETK00898.1"/>
    <property type="molecule type" value="Genomic_DNA"/>
</dbReference>
<evidence type="ECO:0000256" key="3">
    <source>
        <dbReference type="ARBA" id="ARBA00013253"/>
    </source>
</evidence>
<dbReference type="UniPathway" id="UPA00077">
    <property type="reaction ID" value="UER00155"/>
</dbReference>
<dbReference type="InterPro" id="IPR000550">
    <property type="entry name" value="Hppk"/>
</dbReference>
<reference evidence="14 15" key="1">
    <citation type="submission" date="2013-11" db="EMBL/GenBank/DDBJ databases">
        <title>Single cell genomics of uncultured Tannerella BU063 (oral taxon 286).</title>
        <authorList>
            <person name="Beall C.J."/>
            <person name="Campbell A.G."/>
            <person name="Griffen A.L."/>
            <person name="Podar M."/>
            <person name="Leys E.J."/>
        </authorList>
    </citation>
    <scope>NUCLEOTIDE SEQUENCE [LARGE SCALE GENOMIC DNA]</scope>
    <source>
        <strain evidence="14">Cell 2</strain>
    </source>
</reference>
<dbReference type="GO" id="GO:0046656">
    <property type="term" value="P:folic acid biosynthetic process"/>
    <property type="evidence" value="ECO:0007669"/>
    <property type="project" value="UniProtKB-KW"/>
</dbReference>
<dbReference type="PATRIC" id="fig|1411148.3.peg.2103"/>
<dbReference type="AlphaFoldDB" id="W2C1H4"/>
<dbReference type="SUPFAM" id="SSF55083">
    <property type="entry name" value="6-hydroxymethyl-7,8-dihydropterin pyrophosphokinase, HPPK"/>
    <property type="match status" value="1"/>
</dbReference>
<evidence type="ECO:0000256" key="4">
    <source>
        <dbReference type="ARBA" id="ARBA00016218"/>
    </source>
</evidence>
<evidence type="ECO:0000259" key="13">
    <source>
        <dbReference type="Pfam" id="PF01288"/>
    </source>
</evidence>
<evidence type="ECO:0000256" key="12">
    <source>
        <dbReference type="ARBA" id="ARBA00033413"/>
    </source>
</evidence>
<dbReference type="PANTHER" id="PTHR43071">
    <property type="entry name" value="2-AMINO-4-HYDROXY-6-HYDROXYMETHYLDIHYDROPTERIDINE PYROPHOSPHOKINASE"/>
    <property type="match status" value="1"/>
</dbReference>
<gene>
    <name evidence="14" type="ORF">N425_12640</name>
</gene>
<evidence type="ECO:0000256" key="6">
    <source>
        <dbReference type="ARBA" id="ARBA00022741"/>
    </source>
</evidence>
<dbReference type="Gene3D" id="3.30.70.560">
    <property type="entry name" value="7,8-Dihydro-6-hydroxymethylpterin-pyrophosphokinase HPPK"/>
    <property type="match status" value="1"/>
</dbReference>
<protein>
    <recommendedName>
        <fullName evidence="4">2-amino-4-hydroxy-6-hydroxymethyldihydropteridine pyrophosphokinase</fullName>
        <ecNumber evidence="3">2.7.6.3</ecNumber>
    </recommendedName>
    <alternativeName>
        <fullName evidence="11">6-hydroxymethyl-7,8-dihydropterin pyrophosphokinase</fullName>
    </alternativeName>
    <alternativeName>
        <fullName evidence="12">7,8-dihydro-6-hydroxymethylpterin-pyrophosphokinase</fullName>
    </alternativeName>
</protein>
<comment type="caution">
    <text evidence="14">The sequence shown here is derived from an EMBL/GenBank/DDBJ whole genome shotgun (WGS) entry which is preliminary data.</text>
</comment>
<evidence type="ECO:0000256" key="9">
    <source>
        <dbReference type="ARBA" id="ARBA00022909"/>
    </source>
</evidence>
<evidence type="ECO:0000256" key="5">
    <source>
        <dbReference type="ARBA" id="ARBA00022679"/>
    </source>
</evidence>
<evidence type="ECO:0000256" key="11">
    <source>
        <dbReference type="ARBA" id="ARBA00029766"/>
    </source>
</evidence>
<organism evidence="14 15">
    <name type="scientific">Tannerella sp. oral taxon BU063 isolate Cell 2</name>
    <dbReference type="NCBI Taxonomy" id="1411148"/>
    <lineage>
        <taxon>Bacteria</taxon>
        <taxon>Pseudomonadati</taxon>
        <taxon>Bacteroidota</taxon>
        <taxon>Bacteroidia</taxon>
        <taxon>Bacteroidales</taxon>
        <taxon>Tannerellaceae</taxon>
        <taxon>Tannerella</taxon>
    </lineage>
</organism>
<dbReference type="InterPro" id="IPR035907">
    <property type="entry name" value="Hppk_sf"/>
</dbReference>
<sequence>MSDVYLSLGSNLGDRHRLITSAIALLAERAGRTIAVSRCYETAPWGFQSAHPFLNVALSLRTDLAPLPLLDLTQQIERELGRTVKSSPGGTYADRPIDIDLIFYADTCLDTPRLTLPHPLMHLRRFVLEPLAEIAPTIVHPTLGRTVSELLEQCPE</sequence>
<comment type="similarity">
    <text evidence="2">Belongs to the HPPK family.</text>
</comment>
<evidence type="ECO:0000313" key="14">
    <source>
        <dbReference type="EMBL" id="ETK00898.1"/>
    </source>
</evidence>
<evidence type="ECO:0000313" key="15">
    <source>
        <dbReference type="Proteomes" id="UP000018837"/>
    </source>
</evidence>
<keyword evidence="9" id="KW-0289">Folate biosynthesis</keyword>
<dbReference type="CDD" id="cd00483">
    <property type="entry name" value="HPPK"/>
    <property type="match status" value="1"/>
</dbReference>
<dbReference type="GO" id="GO:0046654">
    <property type="term" value="P:tetrahydrofolate biosynthetic process"/>
    <property type="evidence" value="ECO:0007669"/>
    <property type="project" value="UniProtKB-UniPathway"/>
</dbReference>